<sequence length="248" mass="27252">MAYRFLPWPLPALTAWAAAWLLFVALQRAHLPAAWALVLACALGTVASLLGDTWWRRGLIAAGFPLSLALTGAAGLPAWAWLVPLALLLLVYPLNAWRDAPLFPTPPDALNDLPDFAPLEPRARVLDAGCGLGDGLIALRQAYPLAQLEGLEWSRPLRWLCARRCPWARVEQGDIWRADWSGYQLVYLFQRPESMARAAAKVQAELASGAWLVSLEFAVPGWQPHAQLHAPGGRPVWVYRMPAGSAWA</sequence>
<dbReference type="Gene3D" id="3.40.50.150">
    <property type="entry name" value="Vaccinia Virus protein VP39"/>
    <property type="match status" value="1"/>
</dbReference>
<dbReference type="SUPFAM" id="SSF53335">
    <property type="entry name" value="S-adenosyl-L-methionine-dependent methyltransferases"/>
    <property type="match status" value="1"/>
</dbReference>
<feature type="transmembrane region" description="Helical" evidence="4">
    <location>
        <begin position="33"/>
        <end position="55"/>
    </location>
</feature>
<dbReference type="KEGG" id="acip:CBP36_00260"/>
<keyword evidence="2" id="KW-0808">Transferase</keyword>
<dbReference type="PANTHER" id="PTHR13610">
    <property type="entry name" value="METHYLTRANSFERASE DOMAIN-CONTAINING PROTEIN"/>
    <property type="match status" value="1"/>
</dbReference>
<keyword evidence="4" id="KW-0472">Membrane</keyword>
<keyword evidence="6" id="KW-1185">Reference proteome</keyword>
<dbReference type="InterPro" id="IPR026170">
    <property type="entry name" value="FAM173A/B"/>
</dbReference>
<evidence type="ECO:0000256" key="1">
    <source>
        <dbReference type="ARBA" id="ARBA00022603"/>
    </source>
</evidence>
<dbReference type="EMBL" id="CP021366">
    <property type="protein sequence ID" value="ART57505.1"/>
    <property type="molecule type" value="Genomic_DNA"/>
</dbReference>
<evidence type="ECO:0000256" key="2">
    <source>
        <dbReference type="ARBA" id="ARBA00022679"/>
    </source>
</evidence>
<dbReference type="RefSeq" id="WP_086926150.1">
    <property type="nucleotide sequence ID" value="NZ_CP021362.1"/>
</dbReference>
<protein>
    <submittedName>
        <fullName evidence="5">Methyltransferase type 12</fullName>
    </submittedName>
</protein>
<dbReference type="OrthoDB" id="5611641at2"/>
<keyword evidence="4" id="KW-1133">Transmembrane helix</keyword>
<evidence type="ECO:0000313" key="5">
    <source>
        <dbReference type="EMBL" id="ART57505.1"/>
    </source>
</evidence>
<evidence type="ECO:0000256" key="4">
    <source>
        <dbReference type="SAM" id="Phobius"/>
    </source>
</evidence>
<dbReference type="KEGG" id="acis:CBP35_18690"/>
<evidence type="ECO:0000256" key="3">
    <source>
        <dbReference type="ARBA" id="ARBA00022691"/>
    </source>
</evidence>
<dbReference type="GO" id="GO:0032259">
    <property type="term" value="P:methylation"/>
    <property type="evidence" value="ECO:0007669"/>
    <property type="project" value="UniProtKB-KW"/>
</dbReference>
<proteinExistence type="predicted"/>
<organism evidence="5 6">
    <name type="scientific">Acidovorax carolinensis</name>
    <dbReference type="NCBI Taxonomy" id="553814"/>
    <lineage>
        <taxon>Bacteria</taxon>
        <taxon>Pseudomonadati</taxon>
        <taxon>Pseudomonadota</taxon>
        <taxon>Betaproteobacteria</taxon>
        <taxon>Burkholderiales</taxon>
        <taxon>Comamonadaceae</taxon>
        <taxon>Acidovorax</taxon>
    </lineage>
</organism>
<dbReference type="InterPro" id="IPR029063">
    <property type="entry name" value="SAM-dependent_MTases_sf"/>
</dbReference>
<feature type="transmembrane region" description="Helical" evidence="4">
    <location>
        <begin position="67"/>
        <end position="92"/>
    </location>
</feature>
<dbReference type="AlphaFoldDB" id="A0A240U8W8"/>
<dbReference type="Proteomes" id="UP000194440">
    <property type="component" value="Chromosome"/>
</dbReference>
<feature type="transmembrane region" description="Helical" evidence="4">
    <location>
        <begin position="6"/>
        <end position="26"/>
    </location>
</feature>
<evidence type="ECO:0000313" key="6">
    <source>
        <dbReference type="Proteomes" id="UP000194440"/>
    </source>
</evidence>
<reference evidence="5" key="1">
    <citation type="submission" date="2017-05" db="EMBL/GenBank/DDBJ databases">
        <title>Polyphasic characterization of four soil-derived phenanthrene-degrading Acidovorax strains and proposal of Acidovorax phenanthrenivorans sp. nov.</title>
        <authorList>
            <person name="Singleton D."/>
            <person name="Lee J."/>
            <person name="Dickey A.N."/>
            <person name="Stroud A."/>
            <person name="Scholl E.H."/>
            <person name="Wright F.A."/>
            <person name="Aitken M.D."/>
        </authorList>
    </citation>
    <scope>NUCLEOTIDE SEQUENCE</scope>
    <source>
        <strain evidence="5">P4</strain>
    </source>
</reference>
<keyword evidence="1 5" id="KW-0489">Methyltransferase</keyword>
<accession>A0A240U8W8</accession>
<name>A0A240U8W8_9BURK</name>
<dbReference type="GO" id="GO:0016279">
    <property type="term" value="F:protein-lysine N-methyltransferase activity"/>
    <property type="evidence" value="ECO:0007669"/>
    <property type="project" value="InterPro"/>
</dbReference>
<dbReference type="PANTHER" id="PTHR13610:SF9">
    <property type="entry name" value="FI06469P"/>
    <property type="match status" value="1"/>
</dbReference>
<keyword evidence="4" id="KW-0812">Transmembrane</keyword>
<keyword evidence="3" id="KW-0949">S-adenosyl-L-methionine</keyword>
<gene>
    <name evidence="5" type="ORF">CBP36_00260</name>
</gene>